<dbReference type="InterPro" id="IPR018490">
    <property type="entry name" value="cNMP-bd_dom_sf"/>
</dbReference>
<organism evidence="2 4">
    <name type="scientific">Pedobacter alluvionis</name>
    <dbReference type="NCBI Taxonomy" id="475253"/>
    <lineage>
        <taxon>Bacteria</taxon>
        <taxon>Pseudomonadati</taxon>
        <taxon>Bacteroidota</taxon>
        <taxon>Sphingobacteriia</taxon>
        <taxon>Sphingobacteriales</taxon>
        <taxon>Sphingobacteriaceae</taxon>
        <taxon>Pedobacter</taxon>
    </lineage>
</organism>
<dbReference type="Proteomes" id="UP000297429">
    <property type="component" value="Unassembled WGS sequence"/>
</dbReference>
<evidence type="ECO:0000313" key="4">
    <source>
        <dbReference type="Proteomes" id="UP000273898"/>
    </source>
</evidence>
<accession>A0A497YD06</accession>
<dbReference type="EMBL" id="RCCK01000010">
    <property type="protein sequence ID" value="RLJ79389.1"/>
    <property type="molecule type" value="Genomic_DNA"/>
</dbReference>
<name>A0A497YD06_9SPHI</name>
<dbReference type="RefSeq" id="WP_121281986.1">
    <property type="nucleotide sequence ID" value="NZ_RCCK01000010.1"/>
</dbReference>
<dbReference type="Pfam" id="PF00027">
    <property type="entry name" value="cNMP_binding"/>
    <property type="match status" value="1"/>
</dbReference>
<protein>
    <submittedName>
        <fullName evidence="2">CRP-like cAMP-binding protein</fullName>
    </submittedName>
    <submittedName>
        <fullName evidence="3">Crp/Fnr family transcriptional regulator</fullName>
    </submittedName>
</protein>
<dbReference type="InterPro" id="IPR000595">
    <property type="entry name" value="cNMP-bd_dom"/>
</dbReference>
<dbReference type="Gene3D" id="2.60.120.10">
    <property type="entry name" value="Jelly Rolls"/>
    <property type="match status" value="1"/>
</dbReference>
<feature type="domain" description="Cyclic nucleotide-binding" evidence="1">
    <location>
        <begin position="11"/>
        <end position="114"/>
    </location>
</feature>
<evidence type="ECO:0000313" key="3">
    <source>
        <dbReference type="EMBL" id="TFB30742.1"/>
    </source>
</evidence>
<evidence type="ECO:0000313" key="5">
    <source>
        <dbReference type="Proteomes" id="UP000297429"/>
    </source>
</evidence>
<dbReference type="EMBL" id="SOPX01000002">
    <property type="protein sequence ID" value="TFB30742.1"/>
    <property type="molecule type" value="Genomic_DNA"/>
</dbReference>
<evidence type="ECO:0000313" key="2">
    <source>
        <dbReference type="EMBL" id="RLJ79389.1"/>
    </source>
</evidence>
<proteinExistence type="predicted"/>
<evidence type="ECO:0000259" key="1">
    <source>
        <dbReference type="PROSITE" id="PS50042"/>
    </source>
</evidence>
<dbReference type="InterPro" id="IPR014710">
    <property type="entry name" value="RmlC-like_jellyroll"/>
</dbReference>
<keyword evidence="5" id="KW-1185">Reference proteome</keyword>
<gene>
    <name evidence="2" type="ORF">BCL90_0081</name>
    <name evidence="3" type="ORF">E3V97_08880</name>
</gene>
<dbReference type="CDD" id="cd00038">
    <property type="entry name" value="CAP_ED"/>
    <property type="match status" value="1"/>
</dbReference>
<sequence length="191" mass="21931">MPNKLISYLKLYHQISAEEEQYIIEAFNLKMFKEGEALSQPGSISKELFFIVDGVLRIVIRNEKGNEVTHYFLKENQFCTILNSFHKQIPAEECIQAACNCEVLGISRTALLKLYEKVPYLKTVIDQITQQALIEKINIRNAYLGQDSANRYRLFVARQVDIALRVSLTDVASYLGITPQSLSRIRRQINS</sequence>
<dbReference type="Proteomes" id="UP000273898">
    <property type="component" value="Unassembled WGS sequence"/>
</dbReference>
<reference evidence="2 4" key="1">
    <citation type="submission" date="2018-10" db="EMBL/GenBank/DDBJ databases">
        <title>Genomic Encyclopedia of Archaeal and Bacterial Type Strains, Phase II (KMG-II): from individual species to whole genera.</title>
        <authorList>
            <person name="Goeker M."/>
        </authorList>
    </citation>
    <scope>NUCLEOTIDE SEQUENCE [LARGE SCALE GENOMIC DNA]</scope>
    <source>
        <strain evidence="2 4">DSM 19624</strain>
    </source>
</reference>
<dbReference type="AlphaFoldDB" id="A0A497YD06"/>
<dbReference type="PROSITE" id="PS50042">
    <property type="entry name" value="CNMP_BINDING_3"/>
    <property type="match status" value="1"/>
</dbReference>
<comment type="caution">
    <text evidence="2">The sequence shown here is derived from an EMBL/GenBank/DDBJ whole genome shotgun (WGS) entry which is preliminary data.</text>
</comment>
<dbReference type="OrthoDB" id="758145at2"/>
<dbReference type="SUPFAM" id="SSF51206">
    <property type="entry name" value="cAMP-binding domain-like"/>
    <property type="match status" value="1"/>
</dbReference>
<reference evidence="3 5" key="2">
    <citation type="submission" date="2019-03" db="EMBL/GenBank/DDBJ databases">
        <authorList>
            <person name="He R.-H."/>
        </authorList>
    </citation>
    <scope>NUCLEOTIDE SEQUENCE [LARGE SCALE GENOMIC DNA]</scope>
    <source>
        <strain evidence="3 5">DSM 19624</strain>
    </source>
</reference>